<dbReference type="STRING" id="685588.A0A067SZ53"/>
<reference evidence="2" key="1">
    <citation type="journal article" date="2014" name="Proc. Natl. Acad. Sci. U.S.A.">
        <title>Extensive sampling of basidiomycete genomes demonstrates inadequacy of the white-rot/brown-rot paradigm for wood decay fungi.</title>
        <authorList>
            <person name="Riley R."/>
            <person name="Salamov A.A."/>
            <person name="Brown D.W."/>
            <person name="Nagy L.G."/>
            <person name="Floudas D."/>
            <person name="Held B.W."/>
            <person name="Levasseur A."/>
            <person name="Lombard V."/>
            <person name="Morin E."/>
            <person name="Otillar R."/>
            <person name="Lindquist E.A."/>
            <person name="Sun H."/>
            <person name="LaButti K.M."/>
            <person name="Schmutz J."/>
            <person name="Jabbour D."/>
            <person name="Luo H."/>
            <person name="Baker S.E."/>
            <person name="Pisabarro A.G."/>
            <person name="Walton J.D."/>
            <person name="Blanchette R.A."/>
            <person name="Henrissat B."/>
            <person name="Martin F."/>
            <person name="Cullen D."/>
            <person name="Hibbett D.S."/>
            <person name="Grigoriev I.V."/>
        </authorList>
    </citation>
    <scope>NUCLEOTIDE SEQUENCE [LARGE SCALE GENOMIC DNA]</scope>
    <source>
        <strain evidence="2">CBS 339.88</strain>
    </source>
</reference>
<feature type="non-terminal residue" evidence="1">
    <location>
        <position position="220"/>
    </location>
</feature>
<protein>
    <submittedName>
        <fullName evidence="1">Uncharacterized protein</fullName>
    </submittedName>
</protein>
<gene>
    <name evidence="1" type="ORF">GALMADRAFT_16292</name>
</gene>
<organism evidence="1 2">
    <name type="scientific">Galerina marginata (strain CBS 339.88)</name>
    <dbReference type="NCBI Taxonomy" id="685588"/>
    <lineage>
        <taxon>Eukaryota</taxon>
        <taxon>Fungi</taxon>
        <taxon>Dikarya</taxon>
        <taxon>Basidiomycota</taxon>
        <taxon>Agaricomycotina</taxon>
        <taxon>Agaricomycetes</taxon>
        <taxon>Agaricomycetidae</taxon>
        <taxon>Agaricales</taxon>
        <taxon>Agaricineae</taxon>
        <taxon>Strophariaceae</taxon>
        <taxon>Galerina</taxon>
    </lineage>
</organism>
<dbReference type="Proteomes" id="UP000027222">
    <property type="component" value="Unassembled WGS sequence"/>
</dbReference>
<keyword evidence="2" id="KW-1185">Reference proteome</keyword>
<sequence length="220" mass="24726">MLLWIKGCPSPQEIRNKLKNGDAKFQKALVDYLENAHTGDFLTGTIDEVREKVYGDSGNEERSQPDPTLFLPAHPPDICANEHCKGCSKCPEKEKWLEAYKDEVDNLVLRSNVHSCRVSSKAKSCITADGTCAARFPRDLHEKTTIDPEDGHIDMKKKEQFINTFSPPLSMLMRSNTDTTSLLSGTAVKAVISYVTDYVTKQSLKTHQLFSTAYEVLQRQ</sequence>
<dbReference type="HOGENOM" id="CLU_034012_0_0_1"/>
<dbReference type="OrthoDB" id="3229882at2759"/>
<evidence type="ECO:0000313" key="2">
    <source>
        <dbReference type="Proteomes" id="UP000027222"/>
    </source>
</evidence>
<name>A0A067SZ53_GALM3</name>
<dbReference type="AlphaFoldDB" id="A0A067SZ53"/>
<accession>A0A067SZ53</accession>
<proteinExistence type="predicted"/>
<dbReference type="EMBL" id="KL142379">
    <property type="protein sequence ID" value="KDR76171.1"/>
    <property type="molecule type" value="Genomic_DNA"/>
</dbReference>
<evidence type="ECO:0000313" key="1">
    <source>
        <dbReference type="EMBL" id="KDR76171.1"/>
    </source>
</evidence>